<dbReference type="RefSeq" id="WP_094606264.1">
    <property type="nucleotide sequence ID" value="NZ_CP155573.1"/>
</dbReference>
<feature type="domain" description="Methyltransferase type 11" evidence="1">
    <location>
        <begin position="48"/>
        <end position="140"/>
    </location>
</feature>
<accession>A0ABZ3IG04</accession>
<keyword evidence="2" id="KW-0489">Methyltransferase</keyword>
<evidence type="ECO:0000313" key="3">
    <source>
        <dbReference type="Proteomes" id="UP000216752"/>
    </source>
</evidence>
<evidence type="ECO:0000313" key="2">
    <source>
        <dbReference type="EMBL" id="XFO64560.1"/>
    </source>
</evidence>
<dbReference type="PANTHER" id="PTHR43591:SF110">
    <property type="entry name" value="RHODANESE DOMAIN-CONTAINING PROTEIN"/>
    <property type="match status" value="1"/>
</dbReference>
<reference evidence="2" key="1">
    <citation type="submission" date="2024-05" db="EMBL/GenBank/DDBJ databases">
        <title>Isolation and characterization of Sporomusa carbonis sp. nov., a carboxydotrophic hydrogenogen in the genus of Sporomusa isolated from a charcoal burning pile.</title>
        <authorList>
            <person name="Boeer T."/>
            <person name="Rosenbaum F."/>
            <person name="Eysell L."/>
            <person name="Mueller V."/>
            <person name="Daniel R."/>
            <person name="Poehlein A."/>
        </authorList>
    </citation>
    <scope>NUCLEOTIDE SEQUENCE [LARGE SCALE GENOMIC DNA]</scope>
    <source>
        <strain evidence="2">DSM 10669</strain>
    </source>
</reference>
<keyword evidence="2" id="KW-0808">Transferase</keyword>
<organism evidence="2 3">
    <name type="scientific">Sporomusa silvacetica DSM 10669</name>
    <dbReference type="NCBI Taxonomy" id="1123289"/>
    <lineage>
        <taxon>Bacteria</taxon>
        <taxon>Bacillati</taxon>
        <taxon>Bacillota</taxon>
        <taxon>Negativicutes</taxon>
        <taxon>Selenomonadales</taxon>
        <taxon>Sporomusaceae</taxon>
        <taxon>Sporomusa</taxon>
    </lineage>
</organism>
<dbReference type="PANTHER" id="PTHR43591">
    <property type="entry name" value="METHYLTRANSFERASE"/>
    <property type="match status" value="1"/>
</dbReference>
<dbReference type="GO" id="GO:0043770">
    <property type="term" value="F:demethylmenaquinone methyltransferase activity"/>
    <property type="evidence" value="ECO:0007669"/>
    <property type="project" value="UniProtKB-EC"/>
</dbReference>
<dbReference type="GO" id="GO:0032259">
    <property type="term" value="P:methylation"/>
    <property type="evidence" value="ECO:0007669"/>
    <property type="project" value="UniProtKB-KW"/>
</dbReference>
<dbReference type="CDD" id="cd02440">
    <property type="entry name" value="AdoMet_MTases"/>
    <property type="match status" value="1"/>
</dbReference>
<dbReference type="InterPro" id="IPR013216">
    <property type="entry name" value="Methyltransf_11"/>
</dbReference>
<dbReference type="Pfam" id="PF08241">
    <property type="entry name" value="Methyltransf_11"/>
    <property type="match status" value="1"/>
</dbReference>
<dbReference type="EC" id="2.1.1.163" evidence="2"/>
<sequence>MREKNQHLTIYDQGMLKEISGETLRPGGFELTREAMMFCRFPRDANILDVGCGSGATVRFLIENYGLNVLGIDSSQVMINKGKEAYPGLPLMQGRGEDLTVPDGQMDGVLMECSFSLMEDADLVLSEGYRVLKDTGRLIISDVYFKNKTVTMKNALPGHSCLMGADSKQSMIAKLIEHDFELEVWQDKSECINQLVVDCIMKFGSMDKLWNCIFPISEKQNVNKEQVMKWKPGYFLLIACKRAPKPSST</sequence>
<dbReference type="NCBIfam" id="NF045667">
    <property type="entry name" value="MTase_DVU1556"/>
    <property type="match status" value="1"/>
</dbReference>
<dbReference type="EMBL" id="CP155573">
    <property type="protein sequence ID" value="XFO64560.1"/>
    <property type="molecule type" value="Genomic_DNA"/>
</dbReference>
<evidence type="ECO:0000259" key="1">
    <source>
        <dbReference type="Pfam" id="PF08241"/>
    </source>
</evidence>
<dbReference type="InterPro" id="IPR029063">
    <property type="entry name" value="SAM-dependent_MTases_sf"/>
</dbReference>
<name>A0ABZ3IG04_9FIRM</name>
<gene>
    <name evidence="2" type="primary">coq5_1</name>
    <name evidence="2" type="ORF">SPSIL_006620</name>
</gene>
<keyword evidence="3" id="KW-1185">Reference proteome</keyword>
<dbReference type="Proteomes" id="UP000216752">
    <property type="component" value="Chromosome"/>
</dbReference>
<dbReference type="Gene3D" id="3.40.50.150">
    <property type="entry name" value="Vaccinia Virus protein VP39"/>
    <property type="match status" value="1"/>
</dbReference>
<dbReference type="SUPFAM" id="SSF53335">
    <property type="entry name" value="S-adenosyl-L-methionine-dependent methyltransferases"/>
    <property type="match status" value="1"/>
</dbReference>
<protein>
    <submittedName>
        <fullName evidence="2">2-methoxy-6-polyprenyl-1,4-benzoquinol methylase, mitochondrial</fullName>
        <ecNumber evidence="2">2.1.1.163</ecNumber>
    </submittedName>
</protein>
<proteinExistence type="predicted"/>